<dbReference type="Pfam" id="PF05504">
    <property type="entry name" value="Spore_GerAC"/>
    <property type="match status" value="1"/>
</dbReference>
<organism evidence="10 11">
    <name type="scientific">Clostridium rhizosphaerae</name>
    <dbReference type="NCBI Taxonomy" id="2803861"/>
    <lineage>
        <taxon>Bacteria</taxon>
        <taxon>Bacillati</taxon>
        <taxon>Bacillota</taxon>
        <taxon>Clostridia</taxon>
        <taxon>Eubacteriales</taxon>
        <taxon>Clostridiaceae</taxon>
        <taxon>Clostridium</taxon>
    </lineage>
</organism>
<evidence type="ECO:0000256" key="6">
    <source>
        <dbReference type="ARBA" id="ARBA00023139"/>
    </source>
</evidence>
<dbReference type="Gene3D" id="3.30.300.210">
    <property type="entry name" value="Nutrient germinant receptor protein C, domain 3"/>
    <property type="match status" value="1"/>
</dbReference>
<evidence type="ECO:0000313" key="10">
    <source>
        <dbReference type="EMBL" id="MBL4937068.1"/>
    </source>
</evidence>
<evidence type="ECO:0000256" key="4">
    <source>
        <dbReference type="ARBA" id="ARBA00022729"/>
    </source>
</evidence>
<evidence type="ECO:0000259" key="8">
    <source>
        <dbReference type="Pfam" id="PF05504"/>
    </source>
</evidence>
<evidence type="ECO:0000256" key="7">
    <source>
        <dbReference type="ARBA" id="ARBA00023288"/>
    </source>
</evidence>
<name>A0ABS1TCH3_9CLOT</name>
<keyword evidence="4" id="KW-0732">Signal</keyword>
<evidence type="ECO:0000256" key="2">
    <source>
        <dbReference type="ARBA" id="ARBA00007886"/>
    </source>
</evidence>
<dbReference type="Pfam" id="PF25198">
    <property type="entry name" value="Spore_GerAC_N"/>
    <property type="match status" value="1"/>
</dbReference>
<dbReference type="NCBIfam" id="TIGR02887">
    <property type="entry name" value="spore_ger_x_C"/>
    <property type="match status" value="1"/>
</dbReference>
<dbReference type="InterPro" id="IPR057336">
    <property type="entry name" value="GerAC_N"/>
</dbReference>
<proteinExistence type="inferred from homology"/>
<comment type="caution">
    <text evidence="10">The sequence shown here is derived from an EMBL/GenBank/DDBJ whole genome shotgun (WGS) entry which is preliminary data.</text>
</comment>
<dbReference type="RefSeq" id="WP_202749822.1">
    <property type="nucleotide sequence ID" value="NZ_JAESWC010000009.1"/>
</dbReference>
<keyword evidence="3" id="KW-0309">Germination</keyword>
<dbReference type="PANTHER" id="PTHR35789:SF1">
    <property type="entry name" value="SPORE GERMINATION PROTEIN B3"/>
    <property type="match status" value="1"/>
</dbReference>
<evidence type="ECO:0000259" key="9">
    <source>
        <dbReference type="Pfam" id="PF25198"/>
    </source>
</evidence>
<dbReference type="InterPro" id="IPR046953">
    <property type="entry name" value="Spore_GerAC-like_C"/>
</dbReference>
<evidence type="ECO:0000313" key="11">
    <source>
        <dbReference type="Proteomes" id="UP000632377"/>
    </source>
</evidence>
<keyword evidence="6" id="KW-0564">Palmitate</keyword>
<evidence type="ECO:0000256" key="5">
    <source>
        <dbReference type="ARBA" id="ARBA00023136"/>
    </source>
</evidence>
<feature type="domain" description="Spore germination GerAC-like C-terminal" evidence="8">
    <location>
        <begin position="210"/>
        <end position="368"/>
    </location>
</feature>
<evidence type="ECO:0000256" key="1">
    <source>
        <dbReference type="ARBA" id="ARBA00004635"/>
    </source>
</evidence>
<dbReference type="PANTHER" id="PTHR35789">
    <property type="entry name" value="SPORE GERMINATION PROTEIN B3"/>
    <property type="match status" value="1"/>
</dbReference>
<protein>
    <submittedName>
        <fullName evidence="10">Ger(X)C family spore germination protein</fullName>
    </submittedName>
</protein>
<gene>
    <name evidence="10" type="ORF">JK636_15045</name>
</gene>
<comment type="similarity">
    <text evidence="2">Belongs to the GerABKC lipoprotein family.</text>
</comment>
<dbReference type="Proteomes" id="UP000632377">
    <property type="component" value="Unassembled WGS sequence"/>
</dbReference>
<feature type="domain" description="Spore germination protein N-terminal" evidence="9">
    <location>
        <begin position="22"/>
        <end position="200"/>
    </location>
</feature>
<evidence type="ECO:0000256" key="3">
    <source>
        <dbReference type="ARBA" id="ARBA00022544"/>
    </source>
</evidence>
<comment type="subcellular location">
    <subcellularLocation>
        <location evidence="1">Membrane</location>
        <topology evidence="1">Lipid-anchor</topology>
    </subcellularLocation>
</comment>
<accession>A0ABS1TCH3</accession>
<keyword evidence="11" id="KW-1185">Reference proteome</keyword>
<reference evidence="10 11" key="1">
    <citation type="submission" date="2021-01" db="EMBL/GenBank/DDBJ databases">
        <title>Genome public.</title>
        <authorList>
            <person name="Liu C."/>
            <person name="Sun Q."/>
        </authorList>
    </citation>
    <scope>NUCLEOTIDE SEQUENCE [LARGE SCALE GENOMIC DNA]</scope>
    <source>
        <strain evidence="10 11">YIM B02515</strain>
    </source>
</reference>
<dbReference type="InterPro" id="IPR008844">
    <property type="entry name" value="Spore_GerAC-like"/>
</dbReference>
<dbReference type="EMBL" id="JAESWC010000009">
    <property type="protein sequence ID" value="MBL4937068.1"/>
    <property type="molecule type" value="Genomic_DNA"/>
</dbReference>
<dbReference type="InterPro" id="IPR038501">
    <property type="entry name" value="Spore_GerAC_C_sf"/>
</dbReference>
<keyword evidence="7" id="KW-0449">Lipoprotein</keyword>
<dbReference type="PROSITE" id="PS51257">
    <property type="entry name" value="PROKAR_LIPOPROTEIN"/>
    <property type="match status" value="1"/>
</dbReference>
<sequence>MKKSLSLVLINILILCSLTGCDFKDIDHRVFILAIGIDLDPSNSELMRVSLKAAMPTSGGESSGGSSNEKGMSDMYTLSGDSLSNILREIKSETSFEPDFSQMKLIVFGEQYAKTHNIDYNLDFFTRRRDFQDIAWVSLGVPSAKAVLTATPKEERIPGNSLFLKFGQGSESPYSYKKRLFQIYSDTITPGCSPSCSIIETKEDKLAMNKTAIISKGKLALVLNENETETLNLLTDKIRLGSLTIKLEEKGPPISISINKGSSKIKIKKTSEGDILCTITPKINATLEELDNFSGNASVLAPKFEVALKKQITALLDKLKENKVDPLQLQMLYWANDKNYMPTNDWLTDIYPNIKFEVNPHIELVHTGILRSN</sequence>
<keyword evidence="5" id="KW-0472">Membrane</keyword>